<sequence length="496" mass="53563">MMRLARLLRAATLPLVLVTAPATAGPASSETPPEASSWADCLGRIAADAQASGVPRALADGQLAGLASNPDVLAATRGQAEFVKPIWAYLDATITEATIAEGQRKLGEWATILEAIEQRTGVDRFTLVAFWGVESGYGKVLDDAAIVRPVVQSLATLACGDPGRPGYWRDELIEALRILAQGDVPPARLTGSWAGAMGHTQFMPSVYRAHAVDFDGDGRRDLWSVPDALASTANYLVAMGWRRGEAWGSEAALGERFDYALADETTARSLDGWRAVGVTPVPQREGDGAAQATLVVPAGAGGPAFLLRPNFSAILRYNTSLSYALTVAHLSDRLRGQAAFSPRLAPRRPCPDRSRAPRPANPPGRARPHGRRRRRPDRSEDAGRDPRLPGRDRPPPGRLCRRRPAGAAADGAVRPGAGARTTAPGARPPESRSPEHPRARRIPARAMRLRLYSRRNDFAYLVATQNTRNREVHTLRDVKICLYDAISDMPAARRHL</sequence>
<feature type="compositionally biased region" description="Basic residues" evidence="1">
    <location>
        <begin position="366"/>
        <end position="376"/>
    </location>
</feature>
<feature type="compositionally biased region" description="Basic and acidic residues" evidence="1">
    <location>
        <begin position="377"/>
        <end position="395"/>
    </location>
</feature>
<feature type="compositionally biased region" description="Low complexity" evidence="1">
    <location>
        <begin position="405"/>
        <end position="425"/>
    </location>
</feature>
<dbReference type="InterPro" id="IPR031304">
    <property type="entry name" value="SLT_2"/>
</dbReference>
<dbReference type="CDD" id="cd13399">
    <property type="entry name" value="Slt35-like"/>
    <property type="match status" value="1"/>
</dbReference>
<proteinExistence type="predicted"/>
<organism evidence="4 5">
    <name type="scientific">Methylobacterium cerastii</name>
    <dbReference type="NCBI Taxonomy" id="932741"/>
    <lineage>
        <taxon>Bacteria</taxon>
        <taxon>Pseudomonadati</taxon>
        <taxon>Pseudomonadota</taxon>
        <taxon>Alphaproteobacteria</taxon>
        <taxon>Hyphomicrobiales</taxon>
        <taxon>Methylobacteriaceae</taxon>
        <taxon>Methylobacterium</taxon>
    </lineage>
</organism>
<evidence type="ECO:0000313" key="4">
    <source>
        <dbReference type="EMBL" id="GJD44533.1"/>
    </source>
</evidence>
<dbReference type="PANTHER" id="PTHR30163">
    <property type="entry name" value="MEMBRANE-BOUND LYTIC MUREIN TRANSGLYCOSYLASE B"/>
    <property type="match status" value="1"/>
</dbReference>
<dbReference type="Gene3D" id="1.10.530.10">
    <property type="match status" value="1"/>
</dbReference>
<dbReference type="PANTHER" id="PTHR30163:SF8">
    <property type="entry name" value="LYTIC MUREIN TRANSGLYCOSYLASE"/>
    <property type="match status" value="1"/>
</dbReference>
<dbReference type="SUPFAM" id="SSF53955">
    <property type="entry name" value="Lysozyme-like"/>
    <property type="match status" value="1"/>
</dbReference>
<dbReference type="InterPro" id="IPR043426">
    <property type="entry name" value="MltB-like"/>
</dbReference>
<evidence type="ECO:0000256" key="1">
    <source>
        <dbReference type="SAM" id="MobiDB-lite"/>
    </source>
</evidence>
<dbReference type="Proteomes" id="UP001055117">
    <property type="component" value="Unassembled WGS sequence"/>
</dbReference>
<reference evidence="4 5" key="1">
    <citation type="journal article" date="2021" name="Front. Microbiol.">
        <title>Comprehensive Comparative Genomics and Phenotyping of Methylobacterium Species.</title>
        <authorList>
            <person name="Alessa O."/>
            <person name="Ogura Y."/>
            <person name="Fujitani Y."/>
            <person name="Takami H."/>
            <person name="Hayashi T."/>
            <person name="Sahin N."/>
            <person name="Tani A."/>
        </authorList>
    </citation>
    <scope>NUCLEOTIDE SEQUENCE [LARGE SCALE GENOMIC DNA]</scope>
    <source>
        <strain evidence="4 5">DSM 23679</strain>
    </source>
</reference>
<dbReference type="InterPro" id="IPR023346">
    <property type="entry name" value="Lysozyme-like_dom_sf"/>
</dbReference>
<keyword evidence="2" id="KW-0732">Signal</keyword>
<evidence type="ECO:0000256" key="2">
    <source>
        <dbReference type="SAM" id="SignalP"/>
    </source>
</evidence>
<protein>
    <recommendedName>
        <fullName evidence="3">Transglycosylase SLT domain-containing protein</fullName>
    </recommendedName>
</protein>
<dbReference type="Pfam" id="PF13406">
    <property type="entry name" value="SLT_2"/>
    <property type="match status" value="1"/>
</dbReference>
<evidence type="ECO:0000259" key="3">
    <source>
        <dbReference type="Pfam" id="PF13406"/>
    </source>
</evidence>
<dbReference type="InterPro" id="IPR011970">
    <property type="entry name" value="MltB_2"/>
</dbReference>
<dbReference type="NCBIfam" id="TIGR02283">
    <property type="entry name" value="MltB_2"/>
    <property type="match status" value="1"/>
</dbReference>
<name>A0ABQ4QH56_9HYPH</name>
<feature type="region of interest" description="Disordered" evidence="1">
    <location>
        <begin position="340"/>
        <end position="443"/>
    </location>
</feature>
<comment type="caution">
    <text evidence="4">The sequence shown here is derived from an EMBL/GenBank/DDBJ whole genome shotgun (WGS) entry which is preliminary data.</text>
</comment>
<feature type="chain" id="PRO_5045243020" description="Transglycosylase SLT domain-containing protein" evidence="2">
    <location>
        <begin position="25"/>
        <end position="496"/>
    </location>
</feature>
<accession>A0ABQ4QH56</accession>
<feature type="domain" description="Transglycosylase SLT" evidence="3">
    <location>
        <begin position="40"/>
        <end position="332"/>
    </location>
</feature>
<feature type="signal peptide" evidence="2">
    <location>
        <begin position="1"/>
        <end position="24"/>
    </location>
</feature>
<dbReference type="EMBL" id="BPQG01000034">
    <property type="protein sequence ID" value="GJD44533.1"/>
    <property type="molecule type" value="Genomic_DNA"/>
</dbReference>
<dbReference type="Gene3D" id="1.10.8.350">
    <property type="entry name" value="Bacterial muramidase"/>
    <property type="match status" value="1"/>
</dbReference>
<gene>
    <name evidence="4" type="ORF">AFCDBAGC_2400</name>
</gene>
<evidence type="ECO:0000313" key="5">
    <source>
        <dbReference type="Proteomes" id="UP001055117"/>
    </source>
</evidence>
<keyword evidence="5" id="KW-1185">Reference proteome</keyword>